<feature type="non-terminal residue" evidence="1">
    <location>
        <position position="154"/>
    </location>
</feature>
<organism evidence="1 2">
    <name type="scientific">Streblomastix strix</name>
    <dbReference type="NCBI Taxonomy" id="222440"/>
    <lineage>
        <taxon>Eukaryota</taxon>
        <taxon>Metamonada</taxon>
        <taxon>Preaxostyla</taxon>
        <taxon>Oxymonadida</taxon>
        <taxon>Streblomastigidae</taxon>
        <taxon>Streblomastix</taxon>
    </lineage>
</organism>
<sequence>MMTKLRREGATQEEFNVYTRHAPGSNVVDVFYNKPVGRDLSALLLLKLIIQVWVDWGMGGVINLCVDEHEDEAFHGRQLLWGSSRKVSGWVGLWFRQKTRGNEWFLNQTKDQISYSTGFYGRNGEVATPKVGAPFTGRGSAERVVLASSKVIHH</sequence>
<dbReference type="OrthoDB" id="7699712at2759"/>
<reference evidence="1 2" key="1">
    <citation type="submission" date="2019-03" db="EMBL/GenBank/DDBJ databases">
        <title>Single cell metagenomics reveals metabolic interactions within the superorganism composed of flagellate Streblomastix strix and complex community of Bacteroidetes bacteria on its surface.</title>
        <authorList>
            <person name="Treitli S.C."/>
            <person name="Kolisko M."/>
            <person name="Husnik F."/>
            <person name="Keeling P."/>
            <person name="Hampl V."/>
        </authorList>
    </citation>
    <scope>NUCLEOTIDE SEQUENCE [LARGE SCALE GENOMIC DNA]</scope>
    <source>
        <strain evidence="1">ST1C</strain>
    </source>
</reference>
<name>A0A5J4TBJ4_9EUKA</name>
<gene>
    <name evidence="1" type="ORF">EZS28_048698</name>
</gene>
<dbReference type="AlphaFoldDB" id="A0A5J4TBJ4"/>
<dbReference type="Proteomes" id="UP000324800">
    <property type="component" value="Unassembled WGS sequence"/>
</dbReference>
<comment type="caution">
    <text evidence="1">The sequence shown here is derived from an EMBL/GenBank/DDBJ whole genome shotgun (WGS) entry which is preliminary data.</text>
</comment>
<accession>A0A5J4TBJ4</accession>
<proteinExistence type="predicted"/>
<evidence type="ECO:0000313" key="1">
    <source>
        <dbReference type="EMBL" id="KAA6355776.1"/>
    </source>
</evidence>
<dbReference type="EMBL" id="SNRW01034065">
    <property type="protein sequence ID" value="KAA6355776.1"/>
    <property type="molecule type" value="Genomic_DNA"/>
</dbReference>
<evidence type="ECO:0000313" key="2">
    <source>
        <dbReference type="Proteomes" id="UP000324800"/>
    </source>
</evidence>
<protein>
    <submittedName>
        <fullName evidence="1">Uncharacterized protein</fullName>
    </submittedName>
</protein>